<evidence type="ECO:0000313" key="4">
    <source>
        <dbReference type="Proteomes" id="UP000516361"/>
    </source>
</evidence>
<dbReference type="Proteomes" id="UP000516361">
    <property type="component" value="Chromosome"/>
</dbReference>
<sequence>MIEKKRLSTCPACGGRLKITRYKCERCGTEISGDFKLEDFASLTNEQMLFLKIFIKNRGNLSELQKEMNISYPTAKARLEDLVSALGYRREEDNRIKTFEILEKIERGEITPEEAKEILKKNKKR</sequence>
<evidence type="ECO:0000313" key="3">
    <source>
        <dbReference type="EMBL" id="BBE31830.1"/>
    </source>
</evidence>
<evidence type="ECO:0008006" key="5">
    <source>
        <dbReference type="Google" id="ProtNLM"/>
    </source>
</evidence>
<dbReference type="InterPro" id="IPR018658">
    <property type="entry name" value="DUF2089"/>
</dbReference>
<feature type="domain" description="DUF2089" evidence="2">
    <location>
        <begin position="10"/>
        <end position="41"/>
    </location>
</feature>
<dbReference type="RefSeq" id="WP_232521211.1">
    <property type="nucleotide sequence ID" value="NZ_AP018712.1"/>
</dbReference>
<dbReference type="EMBL" id="AP018712">
    <property type="protein sequence ID" value="BBE31830.1"/>
    <property type="molecule type" value="Genomic_DNA"/>
</dbReference>
<reference evidence="3 4" key="1">
    <citation type="submission" date="2018-06" db="EMBL/GenBank/DDBJ databases">
        <title>Genome sequencing of Oceanotoga sp. sy52.</title>
        <authorList>
            <person name="Mori K."/>
        </authorList>
    </citation>
    <scope>NUCLEOTIDE SEQUENCE [LARGE SCALE GENOMIC DNA]</scope>
    <source>
        <strain evidence="4">sy52</strain>
    </source>
</reference>
<organism evidence="3 4">
    <name type="scientific">Tepiditoga spiralis</name>
    <dbReference type="NCBI Taxonomy" id="2108365"/>
    <lineage>
        <taxon>Bacteria</taxon>
        <taxon>Thermotogati</taxon>
        <taxon>Thermotogota</taxon>
        <taxon>Thermotogae</taxon>
        <taxon>Petrotogales</taxon>
        <taxon>Petrotogaceae</taxon>
        <taxon>Tepiditoga</taxon>
    </lineage>
</organism>
<dbReference type="InParanoid" id="A0A7G1G5H1"/>
<dbReference type="Pfam" id="PF09862">
    <property type="entry name" value="DUF2089"/>
    <property type="match status" value="1"/>
</dbReference>
<keyword evidence="4" id="KW-1185">Reference proteome</keyword>
<dbReference type="Pfam" id="PF22747">
    <property type="entry name" value="Zn_ribbon_DUF2089"/>
    <property type="match status" value="1"/>
</dbReference>
<protein>
    <recommendedName>
        <fullName evidence="5">DUF2089 domain-containing protein</fullName>
    </recommendedName>
</protein>
<evidence type="ECO:0000259" key="1">
    <source>
        <dbReference type="Pfam" id="PF09862"/>
    </source>
</evidence>
<dbReference type="AlphaFoldDB" id="A0A7G1G5H1"/>
<evidence type="ECO:0000259" key="2">
    <source>
        <dbReference type="Pfam" id="PF22747"/>
    </source>
</evidence>
<proteinExistence type="predicted"/>
<name>A0A7G1G5H1_9BACT</name>
<dbReference type="InterPro" id="IPR053957">
    <property type="entry name" value="DUF2089_Zn_ribbon"/>
</dbReference>
<accession>A0A7G1G5H1</accession>
<dbReference type="KEGG" id="ocy:OSSY52_19710"/>
<gene>
    <name evidence="3" type="ORF">OSSY52_19710</name>
</gene>
<feature type="domain" description="DUF2089" evidence="1">
    <location>
        <begin position="43"/>
        <end position="88"/>
    </location>
</feature>